<organism evidence="1 2">
    <name type="scientific">Meridianimarinicoccus marinus</name>
    <dbReference type="NCBI Taxonomy" id="3231483"/>
    <lineage>
        <taxon>Bacteria</taxon>
        <taxon>Pseudomonadati</taxon>
        <taxon>Pseudomonadota</taxon>
        <taxon>Alphaproteobacteria</taxon>
        <taxon>Rhodobacterales</taxon>
        <taxon>Paracoccaceae</taxon>
        <taxon>Meridianimarinicoccus</taxon>
    </lineage>
</organism>
<dbReference type="RefSeq" id="WP_366194774.1">
    <property type="nucleotide sequence ID" value="NZ_JBFBVU010000042.1"/>
</dbReference>
<keyword evidence="2" id="KW-1185">Reference proteome</keyword>
<protein>
    <submittedName>
        <fullName evidence="1">Uncharacterized protein</fullName>
    </submittedName>
</protein>
<dbReference type="EMBL" id="JBFBVU010000042">
    <property type="protein sequence ID" value="MEV8468819.1"/>
    <property type="molecule type" value="Genomic_DNA"/>
</dbReference>
<gene>
    <name evidence="1" type="ORF">AB0T83_18850</name>
</gene>
<accession>A0ABV3LB79</accession>
<proteinExistence type="predicted"/>
<reference evidence="1 2" key="1">
    <citation type="submission" date="2024-07" db="EMBL/GenBank/DDBJ databases">
        <authorList>
            <person name="Kang M."/>
        </authorList>
    </citation>
    <scope>NUCLEOTIDE SEQUENCE [LARGE SCALE GENOMIC DNA]</scope>
    <source>
        <strain evidence="1 2">DFM31</strain>
    </source>
</reference>
<evidence type="ECO:0000313" key="2">
    <source>
        <dbReference type="Proteomes" id="UP001553161"/>
    </source>
</evidence>
<name>A0ABV3LB79_9RHOB</name>
<comment type="caution">
    <text evidence="1">The sequence shown here is derived from an EMBL/GenBank/DDBJ whole genome shotgun (WGS) entry which is preliminary data.</text>
</comment>
<dbReference type="Proteomes" id="UP001553161">
    <property type="component" value="Unassembled WGS sequence"/>
</dbReference>
<sequence>MEIDVDGLPAGLVEIIERQFPGSSRPFEEYIGCSKRSEFQAFKLDESFRYPLVGFGLGPDEESWKRLRRASVELKRALVALGNDGMRELNWTSPAWWDKEKPLANEAYLVADLVREGASEMMEKRRAGVKASKKRDWCAAALAKTARSIWAEEAWHADWDEYGPAYINILHVYTLPEREWETAKEQMLKYDQHLREFAPKAEKHDAPGPFGRFLEEILALYGRNISAASALRSMNRVEDTITRFPK</sequence>
<evidence type="ECO:0000313" key="1">
    <source>
        <dbReference type="EMBL" id="MEV8468819.1"/>
    </source>
</evidence>